<evidence type="ECO:0000256" key="7">
    <source>
        <dbReference type="ARBA" id="ARBA00023136"/>
    </source>
</evidence>
<keyword evidence="13" id="KW-1185">Reference proteome</keyword>
<protein>
    <recommendedName>
        <fullName evidence="8">Probable transporter MCH1</fullName>
    </recommendedName>
</protein>
<keyword evidence="3" id="KW-0813">Transport</keyword>
<dbReference type="PANTHER" id="PTHR21576">
    <property type="entry name" value="UNCHARACTERIZED NODULIN-LIKE PROTEIN"/>
    <property type="match status" value="1"/>
</dbReference>
<comment type="similarity">
    <text evidence="2">Belongs to the major facilitator superfamily.</text>
</comment>
<evidence type="ECO:0000256" key="1">
    <source>
        <dbReference type="ARBA" id="ARBA00004128"/>
    </source>
</evidence>
<dbReference type="GO" id="GO:0000329">
    <property type="term" value="C:fungal-type vacuole membrane"/>
    <property type="evidence" value="ECO:0007669"/>
    <property type="project" value="TreeGrafter"/>
</dbReference>
<accession>A0A167XSJ3</accession>
<dbReference type="Pfam" id="PF07690">
    <property type="entry name" value="MFS_1"/>
    <property type="match status" value="1"/>
</dbReference>
<dbReference type="OrthoDB" id="199930at2759"/>
<feature type="region of interest" description="Disordered" evidence="9">
    <location>
        <begin position="326"/>
        <end position="362"/>
    </location>
</feature>
<feature type="transmembrane region" description="Helical" evidence="10">
    <location>
        <begin position="140"/>
        <end position="160"/>
    </location>
</feature>
<feature type="compositionally biased region" description="Low complexity" evidence="9">
    <location>
        <begin position="461"/>
        <end position="478"/>
    </location>
</feature>
<gene>
    <name evidence="12" type="ORF">AAP_03949</name>
</gene>
<feature type="transmembrane region" description="Helical" evidence="10">
    <location>
        <begin position="188"/>
        <end position="210"/>
    </location>
</feature>
<feature type="compositionally biased region" description="Polar residues" evidence="9">
    <location>
        <begin position="336"/>
        <end position="351"/>
    </location>
</feature>
<keyword evidence="6 10" id="KW-1133">Transmembrane helix</keyword>
<feature type="transmembrane region" description="Helical" evidence="10">
    <location>
        <begin position="603"/>
        <end position="626"/>
    </location>
</feature>
<evidence type="ECO:0000256" key="2">
    <source>
        <dbReference type="ARBA" id="ARBA00008335"/>
    </source>
</evidence>
<dbReference type="AlphaFoldDB" id="A0A167XSJ3"/>
<reference evidence="12 13" key="1">
    <citation type="journal article" date="2016" name="Genome Biol. Evol.">
        <title>Divergent and convergent evolution of fungal pathogenicity.</title>
        <authorList>
            <person name="Shang Y."/>
            <person name="Xiao G."/>
            <person name="Zheng P."/>
            <person name="Cen K."/>
            <person name="Zhan S."/>
            <person name="Wang C."/>
        </authorList>
    </citation>
    <scope>NUCLEOTIDE SEQUENCE [LARGE SCALE GENOMIC DNA]</scope>
    <source>
        <strain evidence="12 13">ARSEF 7405</strain>
    </source>
</reference>
<feature type="transmembrane region" description="Helical" evidence="10">
    <location>
        <begin position="274"/>
        <end position="293"/>
    </location>
</feature>
<evidence type="ECO:0000313" key="13">
    <source>
        <dbReference type="Proteomes" id="UP000242877"/>
    </source>
</evidence>
<dbReference type="InterPro" id="IPR056555">
    <property type="entry name" value="NFD4_C"/>
</dbReference>
<evidence type="ECO:0000259" key="11">
    <source>
        <dbReference type="Pfam" id="PF23262"/>
    </source>
</evidence>
<dbReference type="InterPro" id="IPR036259">
    <property type="entry name" value="MFS_trans_sf"/>
</dbReference>
<feature type="transmembrane region" description="Helical" evidence="10">
    <location>
        <begin position="561"/>
        <end position="583"/>
    </location>
</feature>
<dbReference type="Pfam" id="PF23262">
    <property type="entry name" value="NFD4_C"/>
    <property type="match status" value="1"/>
</dbReference>
<proteinExistence type="inferred from homology"/>
<comment type="caution">
    <text evidence="12">The sequence shown here is derived from an EMBL/GenBank/DDBJ whole genome shotgun (WGS) entry which is preliminary data.</text>
</comment>
<dbReference type="PANTHER" id="PTHR21576:SF45">
    <property type="entry name" value="TRANSPORTER MCH1-RELATED"/>
    <property type="match status" value="1"/>
</dbReference>
<feature type="transmembrane region" description="Helical" evidence="10">
    <location>
        <begin position="222"/>
        <end position="242"/>
    </location>
</feature>
<evidence type="ECO:0000256" key="9">
    <source>
        <dbReference type="SAM" id="MobiDB-lite"/>
    </source>
</evidence>
<dbReference type="SUPFAM" id="SSF103473">
    <property type="entry name" value="MFS general substrate transporter"/>
    <property type="match status" value="1"/>
</dbReference>
<organism evidence="12 13">
    <name type="scientific">Ascosphaera apis ARSEF 7405</name>
    <dbReference type="NCBI Taxonomy" id="392613"/>
    <lineage>
        <taxon>Eukaryota</taxon>
        <taxon>Fungi</taxon>
        <taxon>Dikarya</taxon>
        <taxon>Ascomycota</taxon>
        <taxon>Pezizomycotina</taxon>
        <taxon>Eurotiomycetes</taxon>
        <taxon>Eurotiomycetidae</taxon>
        <taxon>Onygenales</taxon>
        <taxon>Ascosphaeraceae</taxon>
        <taxon>Ascosphaera</taxon>
    </lineage>
</organism>
<keyword evidence="7 10" id="KW-0472">Membrane</keyword>
<evidence type="ECO:0000256" key="5">
    <source>
        <dbReference type="ARBA" id="ARBA00022692"/>
    </source>
</evidence>
<feature type="domain" description="NFD4 C-terminal" evidence="11">
    <location>
        <begin position="525"/>
        <end position="604"/>
    </location>
</feature>
<feature type="transmembrane region" description="Helical" evidence="10">
    <location>
        <begin position="498"/>
        <end position="519"/>
    </location>
</feature>
<dbReference type="EMBL" id="AZGZ01000017">
    <property type="protein sequence ID" value="KZZ90419.1"/>
    <property type="molecule type" value="Genomic_DNA"/>
</dbReference>
<sequence>MISPNTAEEEDTTGAQHHPAEPSSNNDVFIDRREFIPSNHPHDPSSSSEPLLDTVAAHISSRSQARFRHDAIRLISFIWGILTSLCAGGITTFSIYAPFFIRDLHYTQYQVNLVAIVAEVAMYLLVPVFGYLCDRYTARPISIAAATLFGVGYIGAAVVYRSGTSSTSSGIDFSGNPVWGGGKSSLGFGWMLVAFTCIGMGTCSMYLTAVTTCAKNFGKGKYKGLVLAIPISAFGVSGMWQAQLGTHVLTRPVPAAVPVPAPVAVETELDAGKYFLFLGILLSVVGGIGTFALKVVDEDELIDEAVEDLEREGLITDSARRACSVSRPRDTEAAAGSSSTDAEYGTFSNAPNDEEEDEIHAEEERKKKTLLLNYETSLFLHDETMWLLAIGFLFVTGPSEAYINNVGTIIDTLIPTTGPLPSSSPGLASTHVSIIALTSTISRLLVGTISDLFAPTPTHPHPQQHGPAPNINRRISSSSSTTSVPIYTRTRTTFSRMYILFPCLFILFLGYLLLSIPILPTYPALLKFSTAVIGTGYGASFSLVPIIIAVVWGVENFGTNWGIIAMFPAAGAAFWGMVYSVVYDVASRKGDNEAGKCVGWECYGAWAVGSTVSVVVAIGFCGMAWWRWEKRGVVV</sequence>
<dbReference type="InterPro" id="IPR011701">
    <property type="entry name" value="MFS"/>
</dbReference>
<feature type="transmembrane region" description="Helical" evidence="10">
    <location>
        <begin position="531"/>
        <end position="554"/>
    </location>
</feature>
<keyword evidence="5 10" id="KW-0812">Transmembrane</keyword>
<feature type="transmembrane region" description="Helical" evidence="10">
    <location>
        <begin position="74"/>
        <end position="101"/>
    </location>
</feature>
<dbReference type="Proteomes" id="UP000242877">
    <property type="component" value="Unassembled WGS sequence"/>
</dbReference>
<dbReference type="GO" id="GO:0022857">
    <property type="term" value="F:transmembrane transporter activity"/>
    <property type="evidence" value="ECO:0007669"/>
    <property type="project" value="InterPro"/>
</dbReference>
<evidence type="ECO:0000256" key="10">
    <source>
        <dbReference type="SAM" id="Phobius"/>
    </source>
</evidence>
<dbReference type="VEuPathDB" id="FungiDB:AAP_03949"/>
<dbReference type="Gene3D" id="1.20.1250.20">
    <property type="entry name" value="MFS general substrate transporter like domains"/>
    <property type="match status" value="1"/>
</dbReference>
<name>A0A167XSJ3_9EURO</name>
<comment type="subcellular location">
    <subcellularLocation>
        <location evidence="1">Vacuole membrane</location>
        <topology evidence="1">Multi-pass membrane protein</topology>
    </subcellularLocation>
</comment>
<feature type="compositionally biased region" description="Acidic residues" evidence="9">
    <location>
        <begin position="352"/>
        <end position="361"/>
    </location>
</feature>
<keyword evidence="4" id="KW-0926">Vacuole</keyword>
<evidence type="ECO:0000256" key="6">
    <source>
        <dbReference type="ARBA" id="ARBA00022989"/>
    </source>
</evidence>
<feature type="region of interest" description="Disordered" evidence="9">
    <location>
        <begin position="1"/>
        <end position="26"/>
    </location>
</feature>
<feature type="region of interest" description="Disordered" evidence="9">
    <location>
        <begin position="456"/>
        <end position="478"/>
    </location>
</feature>
<evidence type="ECO:0000256" key="3">
    <source>
        <dbReference type="ARBA" id="ARBA00022448"/>
    </source>
</evidence>
<feature type="transmembrane region" description="Helical" evidence="10">
    <location>
        <begin position="113"/>
        <end position="133"/>
    </location>
</feature>
<evidence type="ECO:0000313" key="12">
    <source>
        <dbReference type="EMBL" id="KZZ90419.1"/>
    </source>
</evidence>
<evidence type="ECO:0000256" key="8">
    <source>
        <dbReference type="ARBA" id="ARBA00039330"/>
    </source>
</evidence>
<evidence type="ECO:0000256" key="4">
    <source>
        <dbReference type="ARBA" id="ARBA00022554"/>
    </source>
</evidence>